<dbReference type="Gene3D" id="3.60.20.10">
    <property type="entry name" value="Glutamine Phosphoribosylpyrophosphate, subunit 1, domain 1"/>
    <property type="match status" value="1"/>
</dbReference>
<dbReference type="InterPro" id="IPR000426">
    <property type="entry name" value="Proteasome_asu_N"/>
</dbReference>
<evidence type="ECO:0000256" key="2">
    <source>
        <dbReference type="ARBA" id="ARBA00022490"/>
    </source>
</evidence>
<gene>
    <name evidence="9" type="ORF">M0812_25773</name>
</gene>
<dbReference type="SMART" id="SM00948">
    <property type="entry name" value="Proteasome_A_N"/>
    <property type="match status" value="1"/>
</dbReference>
<comment type="subcellular location">
    <subcellularLocation>
        <location evidence="7">Cytoplasm</location>
    </subcellularLocation>
    <subcellularLocation>
        <location evidence="7">Nucleus</location>
    </subcellularLocation>
</comment>
<dbReference type="AlphaFoldDB" id="A0AAV7YHS0"/>
<evidence type="ECO:0000256" key="1">
    <source>
        <dbReference type="ARBA" id="ARBA00002000"/>
    </source>
</evidence>
<dbReference type="Proteomes" id="UP001146793">
    <property type="component" value="Unassembled WGS sequence"/>
</dbReference>
<evidence type="ECO:0000256" key="7">
    <source>
        <dbReference type="RuleBase" id="RU000551"/>
    </source>
</evidence>
<evidence type="ECO:0000313" key="9">
    <source>
        <dbReference type="EMBL" id="KAJ3428141.1"/>
    </source>
</evidence>
<organism evidence="9 10">
    <name type="scientific">Anaeramoeba flamelloides</name>
    <dbReference type="NCBI Taxonomy" id="1746091"/>
    <lineage>
        <taxon>Eukaryota</taxon>
        <taxon>Metamonada</taxon>
        <taxon>Anaeramoebidae</taxon>
        <taxon>Anaeramoeba</taxon>
    </lineage>
</organism>
<dbReference type="InterPro" id="IPR034642">
    <property type="entry name" value="Proteasome_subunit_alpha6"/>
</dbReference>
<dbReference type="InterPro" id="IPR023332">
    <property type="entry name" value="Proteasome_alpha-type"/>
</dbReference>
<dbReference type="PROSITE" id="PS00388">
    <property type="entry name" value="PROTEASOME_ALPHA_1"/>
    <property type="match status" value="1"/>
</dbReference>
<comment type="similarity">
    <text evidence="6 7">Belongs to the peptidase T1A family.</text>
</comment>
<keyword evidence="2 7" id="KW-0963">Cytoplasm</keyword>
<dbReference type="GO" id="GO:0005737">
    <property type="term" value="C:cytoplasm"/>
    <property type="evidence" value="ECO:0007669"/>
    <property type="project" value="UniProtKB-SubCell"/>
</dbReference>
<comment type="subunit">
    <text evidence="5">The 26S proteasome consists of a 20S proteasome core and two 19S regulatory subunits. The 20S proteasome core is composed of 28 subunits that are arranged in four stacked rings, resulting in a barrel-shaped structure. The two end rings are each formed by seven alpha subunits, and the two central rings are each formed by seven beta subunits. The catalytic chamber with the active sites is on the inside of the barrel.</text>
</comment>
<feature type="domain" description="Proteasome alpha-type subunits" evidence="8">
    <location>
        <begin position="7"/>
        <end position="29"/>
    </location>
</feature>
<sequence length="245" mass="27610">MSSTGGYDRHITIFSPEGRLYQVEYAFKAIRLAGVTTIGVRGSDSVCVVTQKKVTDKLIVPSTVTSMFRITNTIGCCLTGRRSDMLLIVQRLRHVAQEFEFKYGFVIPVSYLSQRIGDLSQLRTQYAFQRPAALSIVLFGIDEEYGPQLFRCDPAGYQVGYKALCTGQKEQEGTNSLEKKIKQKSDLNTKETIELAISTLQRVLNTDFKPDEIEVSVVTTENPKFKVLQDLEVEEILNEIAENEF</sequence>
<dbReference type="SUPFAM" id="SSF56235">
    <property type="entry name" value="N-terminal nucleophile aminohydrolases (Ntn hydrolases)"/>
    <property type="match status" value="1"/>
</dbReference>
<accession>A0AAV7YHS0</accession>
<evidence type="ECO:0000313" key="10">
    <source>
        <dbReference type="Proteomes" id="UP001146793"/>
    </source>
</evidence>
<evidence type="ECO:0000259" key="8">
    <source>
        <dbReference type="PROSITE" id="PS00388"/>
    </source>
</evidence>
<dbReference type="GO" id="GO:0019773">
    <property type="term" value="C:proteasome core complex, alpha-subunit complex"/>
    <property type="evidence" value="ECO:0007669"/>
    <property type="project" value="UniProtKB-UniRule"/>
</dbReference>
<dbReference type="InterPro" id="IPR029055">
    <property type="entry name" value="Ntn_hydrolases_N"/>
</dbReference>
<name>A0AAV7YHS0_9EUKA</name>
<comment type="caution">
    <text evidence="9">The sequence shown here is derived from an EMBL/GenBank/DDBJ whole genome shotgun (WGS) entry which is preliminary data.</text>
</comment>
<evidence type="ECO:0000256" key="3">
    <source>
        <dbReference type="ARBA" id="ARBA00022942"/>
    </source>
</evidence>
<dbReference type="InterPro" id="IPR001353">
    <property type="entry name" value="Proteasome_sua/b"/>
</dbReference>
<dbReference type="GO" id="GO:0005634">
    <property type="term" value="C:nucleus"/>
    <property type="evidence" value="ECO:0007669"/>
    <property type="project" value="UniProtKB-SubCell"/>
</dbReference>
<dbReference type="Pfam" id="PF00227">
    <property type="entry name" value="Proteasome"/>
    <property type="match status" value="1"/>
</dbReference>
<dbReference type="InterPro" id="IPR050115">
    <property type="entry name" value="Proteasome_alpha"/>
</dbReference>
<reference evidence="9" key="1">
    <citation type="submission" date="2022-08" db="EMBL/GenBank/DDBJ databases">
        <title>Novel sulphate-reducing endosymbionts in the free-living metamonad Anaeramoeba.</title>
        <authorList>
            <person name="Jerlstrom-Hultqvist J."/>
            <person name="Cepicka I."/>
            <person name="Gallot-Lavallee L."/>
            <person name="Salas-Leiva D."/>
            <person name="Curtis B.A."/>
            <person name="Zahonova K."/>
            <person name="Pipaliya S."/>
            <person name="Dacks J."/>
            <person name="Roger A.J."/>
        </authorList>
    </citation>
    <scope>NUCLEOTIDE SEQUENCE</scope>
    <source>
        <strain evidence="9">Busselton2</strain>
    </source>
</reference>
<keyword evidence="3 6" id="KW-0647">Proteasome</keyword>
<dbReference type="PANTHER" id="PTHR11599">
    <property type="entry name" value="PROTEASOME SUBUNIT ALPHA/BETA"/>
    <property type="match status" value="1"/>
</dbReference>
<comment type="function">
    <text evidence="1">The proteasome is a multicatalytic proteinase complex which is characterized by its ability to cleave peptides with Arg, Phe, Tyr, Leu, and Glu adjacent to the leaving group at neutral or slightly basic pH. The proteasome has an ATP-dependent proteolytic activity.</text>
</comment>
<dbReference type="GO" id="GO:0006511">
    <property type="term" value="P:ubiquitin-dependent protein catabolic process"/>
    <property type="evidence" value="ECO:0007669"/>
    <property type="project" value="InterPro"/>
</dbReference>
<dbReference type="Pfam" id="PF10584">
    <property type="entry name" value="Proteasome_A_N"/>
    <property type="match status" value="1"/>
</dbReference>
<dbReference type="CDD" id="cd03754">
    <property type="entry name" value="proteasome_alpha_type_6"/>
    <property type="match status" value="1"/>
</dbReference>
<dbReference type="FunFam" id="3.60.20.10:FF:000055">
    <property type="entry name" value="Proteasome subunit alpha type"/>
    <property type="match status" value="1"/>
</dbReference>
<protein>
    <recommendedName>
        <fullName evidence="7">Proteasome subunit alpha type</fullName>
    </recommendedName>
</protein>
<proteinExistence type="inferred from homology"/>
<keyword evidence="4 7" id="KW-0539">Nucleus</keyword>
<dbReference type="PROSITE" id="PS51475">
    <property type="entry name" value="PROTEASOME_ALPHA_2"/>
    <property type="match status" value="1"/>
</dbReference>
<evidence type="ECO:0000256" key="4">
    <source>
        <dbReference type="ARBA" id="ARBA00023242"/>
    </source>
</evidence>
<evidence type="ECO:0000256" key="5">
    <source>
        <dbReference type="ARBA" id="ARBA00026071"/>
    </source>
</evidence>
<evidence type="ECO:0000256" key="6">
    <source>
        <dbReference type="PROSITE-ProRule" id="PRU00808"/>
    </source>
</evidence>
<dbReference type="EMBL" id="JANTQA010000060">
    <property type="protein sequence ID" value="KAJ3428141.1"/>
    <property type="molecule type" value="Genomic_DNA"/>
</dbReference>